<name>A0A0D2MLD1_9CHLO</name>
<comment type="cofactor">
    <cofactor evidence="1">
        <name>FMN</name>
        <dbReference type="ChEBI" id="CHEBI:58210"/>
    </cofactor>
</comment>
<dbReference type="InterPro" id="IPR013785">
    <property type="entry name" value="Aldolase_TIM"/>
</dbReference>
<dbReference type="EMBL" id="KK100808">
    <property type="protein sequence ID" value="KIZ03665.1"/>
    <property type="molecule type" value="Genomic_DNA"/>
</dbReference>
<keyword evidence="6" id="KW-1185">Reference proteome</keyword>
<reference evidence="5 6" key="1">
    <citation type="journal article" date="2013" name="BMC Genomics">
        <title>Reconstruction of the lipid metabolism for the microalga Monoraphidium neglectum from its genome sequence reveals characteristics suitable for biofuel production.</title>
        <authorList>
            <person name="Bogen C."/>
            <person name="Al-Dilaimi A."/>
            <person name="Albersmeier A."/>
            <person name="Wichmann J."/>
            <person name="Grundmann M."/>
            <person name="Rupp O."/>
            <person name="Lauersen K.J."/>
            <person name="Blifernez-Klassen O."/>
            <person name="Kalinowski J."/>
            <person name="Goesmann A."/>
            <person name="Mussgnug J.H."/>
            <person name="Kruse O."/>
        </authorList>
    </citation>
    <scope>NUCLEOTIDE SEQUENCE [LARGE SCALE GENOMIC DNA]</scope>
    <source>
        <strain evidence="5 6">SAG 48.87</strain>
    </source>
</reference>
<keyword evidence="3" id="KW-0285">Flavoprotein</keyword>
<dbReference type="GO" id="GO:0016491">
    <property type="term" value="F:oxidoreductase activity"/>
    <property type="evidence" value="ECO:0007669"/>
    <property type="project" value="InterPro"/>
</dbReference>
<dbReference type="GeneID" id="25737174"/>
<evidence type="ECO:0000313" key="5">
    <source>
        <dbReference type="EMBL" id="KIZ03665.1"/>
    </source>
</evidence>
<dbReference type="Pfam" id="PF00724">
    <property type="entry name" value="Oxidored_FMN"/>
    <property type="match status" value="1"/>
</dbReference>
<organism evidence="5 6">
    <name type="scientific">Monoraphidium neglectum</name>
    <dbReference type="NCBI Taxonomy" id="145388"/>
    <lineage>
        <taxon>Eukaryota</taxon>
        <taxon>Viridiplantae</taxon>
        <taxon>Chlorophyta</taxon>
        <taxon>core chlorophytes</taxon>
        <taxon>Chlorophyceae</taxon>
        <taxon>CS clade</taxon>
        <taxon>Sphaeropleales</taxon>
        <taxon>Selenastraceae</taxon>
        <taxon>Monoraphidium</taxon>
    </lineage>
</organism>
<evidence type="ECO:0000256" key="2">
    <source>
        <dbReference type="ARBA" id="ARBA00005979"/>
    </source>
</evidence>
<dbReference type="InterPro" id="IPR045247">
    <property type="entry name" value="Oye-like"/>
</dbReference>
<dbReference type="Gene3D" id="3.20.20.70">
    <property type="entry name" value="Aldolase class I"/>
    <property type="match status" value="1"/>
</dbReference>
<dbReference type="OrthoDB" id="1663137at2759"/>
<evidence type="ECO:0000256" key="3">
    <source>
        <dbReference type="ARBA" id="ARBA00022643"/>
    </source>
</evidence>
<sequence length="146" mass="16227">MAWRTPTWVGTWQSIQTLLDRKQQEPATQPIQVEPRVLGNTDVDAADGQTLQPFREAFDGPFIAAGGFKPDTAAETVGTHAADLVAFGRWFLSNPDLVRRIKLGAPLTKYNRATFYTQDPVVGFTDYPFLTEEEVQELEKKAEAAA</sequence>
<protein>
    <recommendedName>
        <fullName evidence="4">NADH:flavin oxidoreductase/NADH oxidase N-terminal domain-containing protein</fullName>
    </recommendedName>
</protein>
<dbReference type="PANTHER" id="PTHR22893:SF91">
    <property type="entry name" value="NADPH DEHYDROGENASE 2-RELATED"/>
    <property type="match status" value="1"/>
</dbReference>
<dbReference type="KEGG" id="mng:MNEG_4296"/>
<dbReference type="SUPFAM" id="SSF51395">
    <property type="entry name" value="FMN-linked oxidoreductases"/>
    <property type="match status" value="1"/>
</dbReference>
<dbReference type="STRING" id="145388.A0A0D2MLD1"/>
<dbReference type="AlphaFoldDB" id="A0A0D2MLD1"/>
<dbReference type="GO" id="GO:0010181">
    <property type="term" value="F:FMN binding"/>
    <property type="evidence" value="ECO:0007669"/>
    <property type="project" value="InterPro"/>
</dbReference>
<dbReference type="InterPro" id="IPR001155">
    <property type="entry name" value="OxRdtase_FMN_N"/>
</dbReference>
<keyword evidence="3" id="KW-0288">FMN</keyword>
<accession>A0A0D2MLD1</accession>
<evidence type="ECO:0000313" key="6">
    <source>
        <dbReference type="Proteomes" id="UP000054498"/>
    </source>
</evidence>
<dbReference type="Proteomes" id="UP000054498">
    <property type="component" value="Unassembled WGS sequence"/>
</dbReference>
<evidence type="ECO:0000256" key="1">
    <source>
        <dbReference type="ARBA" id="ARBA00001917"/>
    </source>
</evidence>
<evidence type="ECO:0000259" key="4">
    <source>
        <dbReference type="Pfam" id="PF00724"/>
    </source>
</evidence>
<feature type="domain" description="NADH:flavin oxidoreductase/NADH oxidase N-terminal" evidence="4">
    <location>
        <begin position="33"/>
        <end position="106"/>
    </location>
</feature>
<dbReference type="PANTHER" id="PTHR22893">
    <property type="entry name" value="NADH OXIDOREDUCTASE-RELATED"/>
    <property type="match status" value="1"/>
</dbReference>
<dbReference type="RefSeq" id="XP_013902684.1">
    <property type="nucleotide sequence ID" value="XM_014047230.1"/>
</dbReference>
<proteinExistence type="inferred from homology"/>
<gene>
    <name evidence="5" type="ORF">MNEG_4296</name>
</gene>
<comment type="similarity">
    <text evidence="2">Belongs to the NADH:flavin oxidoreductase/NADH oxidase family.</text>
</comment>